<dbReference type="AlphaFoldDB" id="A0A4Y2I4S6"/>
<gene>
    <name evidence="1" type="ORF">AVEN_244007_1</name>
</gene>
<protein>
    <submittedName>
        <fullName evidence="1">Uncharacterized protein</fullName>
    </submittedName>
</protein>
<organism evidence="1 2">
    <name type="scientific">Araneus ventricosus</name>
    <name type="common">Orbweaver spider</name>
    <name type="synonym">Epeira ventricosa</name>
    <dbReference type="NCBI Taxonomy" id="182803"/>
    <lineage>
        <taxon>Eukaryota</taxon>
        <taxon>Metazoa</taxon>
        <taxon>Ecdysozoa</taxon>
        <taxon>Arthropoda</taxon>
        <taxon>Chelicerata</taxon>
        <taxon>Arachnida</taxon>
        <taxon>Araneae</taxon>
        <taxon>Araneomorphae</taxon>
        <taxon>Entelegynae</taxon>
        <taxon>Araneoidea</taxon>
        <taxon>Araneidae</taxon>
        <taxon>Araneus</taxon>
    </lineage>
</organism>
<dbReference type="Proteomes" id="UP000499080">
    <property type="component" value="Unassembled WGS sequence"/>
</dbReference>
<comment type="caution">
    <text evidence="1">The sequence shown here is derived from an EMBL/GenBank/DDBJ whole genome shotgun (WGS) entry which is preliminary data.</text>
</comment>
<evidence type="ECO:0000313" key="1">
    <source>
        <dbReference type="EMBL" id="GBM72219.1"/>
    </source>
</evidence>
<reference evidence="1 2" key="1">
    <citation type="journal article" date="2019" name="Sci. Rep.">
        <title>Orb-weaving spider Araneus ventricosus genome elucidates the spidroin gene catalogue.</title>
        <authorList>
            <person name="Kono N."/>
            <person name="Nakamura H."/>
            <person name="Ohtoshi R."/>
            <person name="Moran D.A.P."/>
            <person name="Shinohara A."/>
            <person name="Yoshida Y."/>
            <person name="Fujiwara M."/>
            <person name="Mori M."/>
            <person name="Tomita M."/>
            <person name="Arakawa K."/>
        </authorList>
    </citation>
    <scope>NUCLEOTIDE SEQUENCE [LARGE SCALE GENOMIC DNA]</scope>
</reference>
<dbReference type="EMBL" id="BGPR01002364">
    <property type="protein sequence ID" value="GBM72219.1"/>
    <property type="molecule type" value="Genomic_DNA"/>
</dbReference>
<keyword evidence="2" id="KW-1185">Reference proteome</keyword>
<evidence type="ECO:0000313" key="2">
    <source>
        <dbReference type="Proteomes" id="UP000499080"/>
    </source>
</evidence>
<sequence length="133" mass="15195">MGPESSLQSVPRWRWAIYLTLFDPFDSLGLYCCLIVGIENRVLKLIPPKMRRERKLAGSRHSADHSFAATAWSTPTHFKFNHPFRWFHLTAAPHKPITLAAFQPACFFHRALRRLGALLLTIGTDRIDVARGL</sequence>
<name>A0A4Y2I4S6_ARAVE</name>
<proteinExistence type="predicted"/>
<accession>A0A4Y2I4S6</accession>